<sequence length="113" mass="12274">MSAPTARSEAWERCVEAVREAADIASTFDGRLSHEPIAGGVMLVFSHPGQAKRSFTIAVSEHEHQVRIDARPEEDEARGSVYEGPPKPAAVMQAAMQAIGRWYGGEVRRLGSV</sequence>
<dbReference type="Proteomes" id="UP000642910">
    <property type="component" value="Unassembled WGS sequence"/>
</dbReference>
<keyword evidence="3" id="KW-1185">Reference proteome</keyword>
<evidence type="ECO:0000313" key="2">
    <source>
        <dbReference type="EMBL" id="MBF8378090.1"/>
    </source>
</evidence>
<name>A0ABS0F467_9BACL</name>
<organism evidence="2 3">
    <name type="scientific">Alicyclobacillus mali</name>
    <name type="common">ex Roth et al. 2021</name>
    <dbReference type="NCBI Taxonomy" id="1123961"/>
    <lineage>
        <taxon>Bacteria</taxon>
        <taxon>Bacillati</taxon>
        <taxon>Bacillota</taxon>
        <taxon>Bacilli</taxon>
        <taxon>Bacillales</taxon>
        <taxon>Alicyclobacillaceae</taxon>
        <taxon>Alicyclobacillus</taxon>
    </lineage>
</organism>
<dbReference type="EMBL" id="JADPKZ010000040">
    <property type="protein sequence ID" value="MBF8378090.1"/>
    <property type="molecule type" value="Genomic_DNA"/>
</dbReference>
<feature type="region of interest" description="Disordered" evidence="1">
    <location>
        <begin position="64"/>
        <end position="85"/>
    </location>
</feature>
<gene>
    <name evidence="2" type="ORF">IW967_09490</name>
</gene>
<comment type="caution">
    <text evidence="2">The sequence shown here is derived from an EMBL/GenBank/DDBJ whole genome shotgun (WGS) entry which is preliminary data.</text>
</comment>
<dbReference type="RefSeq" id="WP_195867718.1">
    <property type="nucleotide sequence ID" value="NZ_JADPKZ010000040.1"/>
</dbReference>
<evidence type="ECO:0000313" key="3">
    <source>
        <dbReference type="Proteomes" id="UP000642910"/>
    </source>
</evidence>
<protein>
    <submittedName>
        <fullName evidence="2">Uncharacterized protein</fullName>
    </submittedName>
</protein>
<proteinExistence type="predicted"/>
<reference evidence="2 3" key="1">
    <citation type="submission" date="2020-11" db="EMBL/GenBank/DDBJ databases">
        <title>Genomic insight of Alicyclobacillus mali FL 18 reveals a new arsenic-resistant strain, with potential in environmental biotechnology.</title>
        <authorList>
            <person name="Fiorentino G."/>
            <person name="Gallo G."/>
            <person name="Aulitto M."/>
        </authorList>
    </citation>
    <scope>NUCLEOTIDE SEQUENCE [LARGE SCALE GENOMIC DNA]</scope>
    <source>
        <strain evidence="2 3">FL 18</strain>
    </source>
</reference>
<evidence type="ECO:0000256" key="1">
    <source>
        <dbReference type="SAM" id="MobiDB-lite"/>
    </source>
</evidence>
<accession>A0ABS0F467</accession>